<name>A0A9P7AG90_9AGAM</name>
<dbReference type="InterPro" id="IPR058210">
    <property type="entry name" value="SACS/Nov_dom"/>
</dbReference>
<keyword evidence="2" id="KW-0418">Kinase</keyword>
<gene>
    <name evidence="2" type="ORF">HD556DRAFT_1244623</name>
</gene>
<proteinExistence type="predicted"/>
<dbReference type="SUPFAM" id="SSF55874">
    <property type="entry name" value="ATPase domain of HSP90 chaperone/DNA topoisomerase II/histidine kinase"/>
    <property type="match status" value="1"/>
</dbReference>
<dbReference type="AlphaFoldDB" id="A0A9P7AG90"/>
<dbReference type="PRINTS" id="PR00775">
    <property type="entry name" value="HEATSHOCK90"/>
</dbReference>
<feature type="domain" description="Sacsin/Nov" evidence="1">
    <location>
        <begin position="9"/>
        <end position="132"/>
    </location>
</feature>
<dbReference type="Gene3D" id="3.30.565.10">
    <property type="entry name" value="Histidine kinase-like ATPase, C-terminal domain"/>
    <property type="match status" value="1"/>
</dbReference>
<organism evidence="2 3">
    <name type="scientific">Suillus plorans</name>
    <dbReference type="NCBI Taxonomy" id="116603"/>
    <lineage>
        <taxon>Eukaryota</taxon>
        <taxon>Fungi</taxon>
        <taxon>Dikarya</taxon>
        <taxon>Basidiomycota</taxon>
        <taxon>Agaricomycotina</taxon>
        <taxon>Agaricomycetes</taxon>
        <taxon>Agaricomycetidae</taxon>
        <taxon>Boletales</taxon>
        <taxon>Suillineae</taxon>
        <taxon>Suillaceae</taxon>
        <taxon>Suillus</taxon>
    </lineage>
</organism>
<dbReference type="GeneID" id="64592228"/>
<dbReference type="GO" id="GO:0016301">
    <property type="term" value="F:kinase activity"/>
    <property type="evidence" value="ECO:0007669"/>
    <property type="project" value="UniProtKB-KW"/>
</dbReference>
<sequence length="248" mass="27932">VEVNQRALVDKVLARYPEEFTVFRELLQNADDARAKKVLIEFQTKDYATHSAGANGKTNGINGTTDFPDLVTMKLYKWVVRNNGDYFEDKDWGRLTKIADGNPDEQKIGAFGVGFYSIFGITDSPQVFSGGKRQALSLTRSTMPIGTPDSEWTSIEMQLKEDMQVPVPKPFDLARFLATTMTFMSCVENTHVFFNDKIFMKIAKSRQVPSSIRVPKDMIPRSKEDTMHIKGLSVVSGLHVVFSAREAY</sequence>
<dbReference type="OrthoDB" id="2684640at2759"/>
<dbReference type="EMBL" id="JABBWE010000064">
    <property type="protein sequence ID" value="KAG1788867.1"/>
    <property type="molecule type" value="Genomic_DNA"/>
</dbReference>
<keyword evidence="3" id="KW-1185">Reference proteome</keyword>
<evidence type="ECO:0000259" key="1">
    <source>
        <dbReference type="Pfam" id="PF25794"/>
    </source>
</evidence>
<dbReference type="RefSeq" id="XP_041156028.1">
    <property type="nucleotide sequence ID" value="XM_041298464.1"/>
</dbReference>
<keyword evidence="2" id="KW-0808">Transferase</keyword>
<dbReference type="Proteomes" id="UP000719766">
    <property type="component" value="Unassembled WGS sequence"/>
</dbReference>
<dbReference type="PANTHER" id="PTHR47839">
    <property type="entry name" value="DOMAIN PROTEIN, PUTATIVE (AFU_ORTHOLOGUE AFUA_6G04830)-RELATED"/>
    <property type="match status" value="1"/>
</dbReference>
<evidence type="ECO:0000313" key="2">
    <source>
        <dbReference type="EMBL" id="KAG1788867.1"/>
    </source>
</evidence>
<dbReference type="Pfam" id="PF25794">
    <property type="entry name" value="SACS"/>
    <property type="match status" value="1"/>
</dbReference>
<feature type="non-terminal residue" evidence="2">
    <location>
        <position position="248"/>
    </location>
</feature>
<protein>
    <submittedName>
        <fullName evidence="2">Histidine kinase-like ATPase</fullName>
    </submittedName>
</protein>
<dbReference type="PANTHER" id="PTHR47839:SF1">
    <property type="entry name" value="DOMAIN PROTEIN, PUTATIVE (AFU_ORTHOLOGUE AFUA_6G04830)-RELATED"/>
    <property type="match status" value="1"/>
</dbReference>
<dbReference type="InterPro" id="IPR020575">
    <property type="entry name" value="Hsp90_N"/>
</dbReference>
<dbReference type="InterPro" id="IPR036890">
    <property type="entry name" value="HATPase_C_sf"/>
</dbReference>
<accession>A0A9P7AG90</accession>
<evidence type="ECO:0000313" key="3">
    <source>
        <dbReference type="Proteomes" id="UP000719766"/>
    </source>
</evidence>
<comment type="caution">
    <text evidence="2">The sequence shown here is derived from an EMBL/GenBank/DDBJ whole genome shotgun (WGS) entry which is preliminary data.</text>
</comment>
<reference evidence="2" key="1">
    <citation type="journal article" date="2020" name="New Phytol.">
        <title>Comparative genomics reveals dynamic genome evolution in host specialist ectomycorrhizal fungi.</title>
        <authorList>
            <person name="Lofgren L.A."/>
            <person name="Nguyen N.H."/>
            <person name="Vilgalys R."/>
            <person name="Ruytinx J."/>
            <person name="Liao H.L."/>
            <person name="Branco S."/>
            <person name="Kuo A."/>
            <person name="LaButti K."/>
            <person name="Lipzen A."/>
            <person name="Andreopoulos W."/>
            <person name="Pangilinan J."/>
            <person name="Riley R."/>
            <person name="Hundley H."/>
            <person name="Na H."/>
            <person name="Barry K."/>
            <person name="Grigoriev I.V."/>
            <person name="Stajich J.E."/>
            <person name="Kennedy P.G."/>
        </authorList>
    </citation>
    <scope>NUCLEOTIDE SEQUENCE</scope>
    <source>
        <strain evidence="2">S12</strain>
    </source>
</reference>
<dbReference type="NCBIfam" id="NF047352">
    <property type="entry name" value="P_loop_sacsin"/>
    <property type="match status" value="1"/>
</dbReference>